<proteinExistence type="inferred from homology"/>
<keyword evidence="4" id="KW-0560">Oxidoreductase</keyword>
<gene>
    <name evidence="5" type="ORF">AMJ44_03950</name>
</gene>
<name>A0A0S7Y3T2_UNCSA</name>
<evidence type="ECO:0000313" key="6">
    <source>
        <dbReference type="Proteomes" id="UP000051861"/>
    </source>
</evidence>
<comment type="caution">
    <text evidence="5">The sequence shown here is derived from an EMBL/GenBank/DDBJ whole genome shotgun (WGS) entry which is preliminary data.</text>
</comment>
<dbReference type="SUPFAM" id="SSF51905">
    <property type="entry name" value="FAD/NAD(P)-binding domain"/>
    <property type="match status" value="1"/>
</dbReference>
<evidence type="ECO:0000256" key="1">
    <source>
        <dbReference type="ARBA" id="ARBA00010790"/>
    </source>
</evidence>
<reference evidence="5 6" key="1">
    <citation type="journal article" date="2015" name="Microbiome">
        <title>Genomic resolution of linkages in carbon, nitrogen, and sulfur cycling among widespread estuary sediment bacteria.</title>
        <authorList>
            <person name="Baker B.J."/>
            <person name="Lazar C.S."/>
            <person name="Teske A.P."/>
            <person name="Dick G.J."/>
        </authorList>
    </citation>
    <scope>NUCLEOTIDE SEQUENCE [LARGE SCALE GENOMIC DNA]</scope>
    <source>
        <strain evidence="5">DG_54_3</strain>
    </source>
</reference>
<dbReference type="Proteomes" id="UP000051861">
    <property type="component" value="Unassembled WGS sequence"/>
</dbReference>
<dbReference type="Gene3D" id="3.50.50.60">
    <property type="entry name" value="FAD/NAD(P)-binding domain"/>
    <property type="match status" value="2"/>
</dbReference>
<evidence type="ECO:0000256" key="2">
    <source>
        <dbReference type="ARBA" id="ARBA00022630"/>
    </source>
</evidence>
<evidence type="ECO:0000256" key="4">
    <source>
        <dbReference type="ARBA" id="ARBA00023002"/>
    </source>
</evidence>
<evidence type="ECO:0008006" key="7">
    <source>
        <dbReference type="Google" id="ProtNLM"/>
    </source>
</evidence>
<evidence type="ECO:0000313" key="5">
    <source>
        <dbReference type="EMBL" id="KPJ69399.1"/>
    </source>
</evidence>
<dbReference type="GO" id="GO:0016491">
    <property type="term" value="F:oxidoreductase activity"/>
    <property type="evidence" value="ECO:0007669"/>
    <property type="project" value="UniProtKB-KW"/>
</dbReference>
<keyword evidence="3" id="KW-0274">FAD</keyword>
<protein>
    <recommendedName>
        <fullName evidence="7">Glucose-methanol-choline oxidoreductase N-terminal domain-containing protein</fullName>
    </recommendedName>
</protein>
<dbReference type="PANTHER" id="PTHR46056:SF12">
    <property type="entry name" value="LONG-CHAIN-ALCOHOL OXIDASE"/>
    <property type="match status" value="1"/>
</dbReference>
<accession>A0A0S7Y3T2</accession>
<organism evidence="5 6">
    <name type="scientific">candidate division WOR-1 bacterium DG_54_3</name>
    <dbReference type="NCBI Taxonomy" id="1703775"/>
    <lineage>
        <taxon>Bacteria</taxon>
        <taxon>Bacillati</taxon>
        <taxon>Saganbacteria</taxon>
    </lineage>
</organism>
<dbReference type="EMBL" id="LIZX01000025">
    <property type="protein sequence ID" value="KPJ69399.1"/>
    <property type="molecule type" value="Genomic_DNA"/>
</dbReference>
<keyword evidence="2" id="KW-0285">Flavoprotein</keyword>
<dbReference type="AlphaFoldDB" id="A0A0S7Y3T2"/>
<sequence length="647" mass="71814">MYTLKAERNYINSIPTQKTLAQAERVARNFLPSGKFDRSRFIEGMRLTLHNVSPEVRASIKLNLSLLQHQSLFDSLVKLKSPSLMYALFTGRVVIPPALDRSEIQDVTVERDFSPAVNLRNSGRLFEDFINKKIPKQVYEGVDLLVIGSGIGGISAAVAALRSNPYLKVVIIEDGEYHSPDQVKSYSQTEAMLRLYWGAGLTTMLDISLRGISGYPNPFGRTFGGGTRVNSRTAEIPREEVISRIMHLREFERIYRILEGDYHIEPVSLAAMGASSKLFMETSKQLGYDSRPLYGFGGGLCAGLGRCPSGCWLPVPNDPTKVHIPEILYKYNNTFAFTNTKAVVINRDPVNGKAKSVNVIHHSPDGMPLDYATFELSEKGKILLGGGIIGDFDLLHDSGYTPIDKNSGMTIHPCTEVSMLNLNEVVDTGLGRPQAMITYVPGLGVIETARPPMPIDSMGSLLWGENLKKYTTLFENRAIAGPMIDDGPNSRGSIRRIFGNTILRYHLAKEDDIRLKMLAVKGLQIWAATEGVEYLRAPVWPMFESEKELSEMGFFRKEELPDFEKYLLQPGVELLKFSFHPLGMAVGAIKKKADGSLIENHELPDMENVYVVDSSGIKGPLGINPQLLIAAKSYSIGEMLSESHLHR</sequence>
<comment type="similarity">
    <text evidence="1">Belongs to the GMC oxidoreductase family.</text>
</comment>
<evidence type="ECO:0000256" key="3">
    <source>
        <dbReference type="ARBA" id="ARBA00022827"/>
    </source>
</evidence>
<dbReference type="InterPro" id="IPR036188">
    <property type="entry name" value="FAD/NAD-bd_sf"/>
</dbReference>
<dbReference type="PANTHER" id="PTHR46056">
    <property type="entry name" value="LONG-CHAIN-ALCOHOL OXIDASE"/>
    <property type="match status" value="1"/>
</dbReference>